<reference evidence="8" key="1">
    <citation type="journal article" date="2023" name="Plant J.">
        <title>The genome of the king protea, Protea cynaroides.</title>
        <authorList>
            <person name="Chang J."/>
            <person name="Duong T.A."/>
            <person name="Schoeman C."/>
            <person name="Ma X."/>
            <person name="Roodt D."/>
            <person name="Barker N."/>
            <person name="Li Z."/>
            <person name="Van de Peer Y."/>
            <person name="Mizrachi E."/>
        </authorList>
    </citation>
    <scope>NUCLEOTIDE SEQUENCE</scope>
    <source>
        <tissue evidence="8">Young leaves</tissue>
    </source>
</reference>
<evidence type="ECO:0000256" key="2">
    <source>
        <dbReference type="ARBA" id="ARBA00022771"/>
    </source>
</evidence>
<dbReference type="PROSITE" id="PS51805">
    <property type="entry name" value="EPHD"/>
    <property type="match status" value="2"/>
</dbReference>
<feature type="domain" description="PHD-type" evidence="7">
    <location>
        <begin position="355"/>
        <end position="479"/>
    </location>
</feature>
<dbReference type="InterPro" id="IPR034732">
    <property type="entry name" value="EPHD"/>
</dbReference>
<dbReference type="SMART" id="SM00249">
    <property type="entry name" value="PHD"/>
    <property type="match status" value="4"/>
</dbReference>
<keyword evidence="9" id="KW-1185">Reference proteome</keyword>
<feature type="region of interest" description="Disordered" evidence="5">
    <location>
        <begin position="205"/>
        <end position="230"/>
    </location>
</feature>
<dbReference type="PANTHER" id="PTHR13793">
    <property type="entry name" value="PHD FINGER PROTEINS"/>
    <property type="match status" value="1"/>
</dbReference>
<name>A0A9Q0K8T3_9MAGN</name>
<dbReference type="GO" id="GO:0006357">
    <property type="term" value="P:regulation of transcription by RNA polymerase II"/>
    <property type="evidence" value="ECO:0007669"/>
    <property type="project" value="TreeGrafter"/>
</dbReference>
<dbReference type="CDD" id="cd15492">
    <property type="entry name" value="PHD_BRPF_JADE_like"/>
    <property type="match status" value="1"/>
</dbReference>
<dbReference type="PROSITE" id="PS50016">
    <property type="entry name" value="ZF_PHD_2"/>
    <property type="match status" value="2"/>
</dbReference>
<dbReference type="EMBL" id="JAMYWD010000007">
    <property type="protein sequence ID" value="KAJ4966011.1"/>
    <property type="molecule type" value="Genomic_DNA"/>
</dbReference>
<evidence type="ECO:0000313" key="8">
    <source>
        <dbReference type="EMBL" id="KAJ4966011.1"/>
    </source>
</evidence>
<organism evidence="8 9">
    <name type="scientific">Protea cynaroides</name>
    <dbReference type="NCBI Taxonomy" id="273540"/>
    <lineage>
        <taxon>Eukaryota</taxon>
        <taxon>Viridiplantae</taxon>
        <taxon>Streptophyta</taxon>
        <taxon>Embryophyta</taxon>
        <taxon>Tracheophyta</taxon>
        <taxon>Spermatophyta</taxon>
        <taxon>Magnoliopsida</taxon>
        <taxon>Proteales</taxon>
        <taxon>Proteaceae</taxon>
        <taxon>Protea</taxon>
    </lineage>
</organism>
<evidence type="ECO:0000313" key="9">
    <source>
        <dbReference type="Proteomes" id="UP001141806"/>
    </source>
</evidence>
<dbReference type="InterPro" id="IPR019786">
    <property type="entry name" value="Zinc_finger_PHD-type_CS"/>
</dbReference>
<sequence length="1470" mass="161513">MIGSRCNRRKMMGRGAEGGCGTEEKRCLISRVSSTKIFERREEPFGVDFYVQARKALSLRSPYDTEEAVLSRVPTLPVRLSDFLSKYSESRKRHKKSSSESEAKLSGHGLTAQTPTLLNIWSETEDYFRAVSLTDIENLVAVSSFDSSAIQACLSIPSVSEATVRICDNAVEVSTSLLKNEEEEQFIDIDGGRAGVLSPNEINSSVRPHTPSEAGILPQTEKGSSVTEPSSSALSSTGLYWLLGSRNKILLTSERPSKKRKLLGGDAGLQRLFITQPSEGQVSLLCHVCCSGDNGEQLNRMLVCQLCKVSVHQKCYGVETFPDGPWSCSWCKLMGDVENVLAGNVSKNNGAEAWSRPCMLCPKQGGALKPIAKGAAETENIGAVKFAHLVCCQWLPEVYVQDLRAMEPVMNVEGIKGTRRKLVCYLCKVKYGACIRCSHGTCRTSFHPLCAREAKHRMEIWGKIETDNVELRAFCSKHSVYLDTTVTQQPRSPLSVVDCCDTSVSQSSPMTAVESEPRNLRLGIKKEEESMVYCKHTYIISNKSGDVEGTGPGSRCMSECGDAPLITMEALGRNSNGDIGLKDSLDFVQVLKKIIDRGKAFVNDVALEIGISSESLTATLAGERSSLFPELQSKIIKWLANHAYMGALQKKMKIRSSGTVSSRAVIAGSDGTNGFAVADSSHPDAVPFNSVPPRRKKTNIRILKDKKILGSSEGTLVVQNYDGTVISELNEKLIGLNEELNDNYANEFGSDNGDLCKDPHVTGKISIEPSGNQAASSSVDESPRSEAIGAQSDTLKNIQANEADTSVLNTFVDSIGEDLACAADIVTPIMHNLDGEVSSTSYTHPFILKRMMQVPSMLPKQKTADRESIGSIDKGISSIEASDSANVCYNHLDQPSAFINKNHAPDGLKLEQLITASAMGILEYSPEDEVEGELIYYQNKLVDQAVSSKHHCADLIFRVAKSLPEELDAVRTQKWDDILVNQYLCELREAKKRGRREKRHKEAQAVLAAATAAAAASSRISSFRKDGHDEAGQHENLLKVNTVSGRAGPQSQLMPWAKETLSRLGVSRASVEKQSNIFQLTSDFSKDNPRSCDVCRRSETMLNPVLVCSNCKVAVHLGCYRNVKDPVGPWYCELCEEILPSRSPGAIPSNSRENPCFLVQCGLCPGSTGAFRKSTDGQWVHAFCAEWMLETTFRKGQVNAVDGMKTILKGRDVCIICCRRVGVCLKCNYGNCQSTFHPFCARNAGLYLHVKTSGGKVQHKGYCDRHSLEQREKAETQHHGAEELKSIKQIRVELEKLRLLCERIIRREKLKRELVLCSHDVLASKRDAVAFSVLVNSPFFPIPPDISSGSATTSLKGHDEHKSFRDAFQRSDDVSVDSTVSERPQFSGKQLPHRPVSIASWNVTDDVERKLKLGKHTETFPKELVMTSDQASVQNQRLPKGFAYVPTGCLLKETLVACDTGSHESLERDE</sequence>
<keyword evidence="2 4" id="KW-0863">Zinc-finger</keyword>
<dbReference type="Pfam" id="PF13832">
    <property type="entry name" value="zf-HC5HC2H_2"/>
    <property type="match status" value="2"/>
</dbReference>
<keyword evidence="3" id="KW-0862">Zinc</keyword>
<dbReference type="Proteomes" id="UP001141806">
    <property type="component" value="Unassembled WGS sequence"/>
</dbReference>
<comment type="caution">
    <text evidence="8">The sequence shown here is derived from an EMBL/GenBank/DDBJ whole genome shotgun (WGS) entry which is preliminary data.</text>
</comment>
<evidence type="ECO:0000256" key="3">
    <source>
        <dbReference type="ARBA" id="ARBA00022833"/>
    </source>
</evidence>
<protein>
    <recommendedName>
        <fullName evidence="10">PHD finger family protein</fullName>
    </recommendedName>
</protein>
<dbReference type="PANTHER" id="PTHR13793:SF107">
    <property type="entry name" value="BROMODOMAIN-CONTAINING PROTEIN HOMOLOG"/>
    <property type="match status" value="1"/>
</dbReference>
<evidence type="ECO:0000256" key="1">
    <source>
        <dbReference type="ARBA" id="ARBA00022723"/>
    </source>
</evidence>
<accession>A0A9Q0K8T3</accession>
<feature type="domain" description="PHD-type" evidence="7">
    <location>
        <begin position="1158"/>
        <end position="1267"/>
    </location>
</feature>
<evidence type="ECO:0000259" key="7">
    <source>
        <dbReference type="PROSITE" id="PS51805"/>
    </source>
</evidence>
<proteinExistence type="predicted"/>
<evidence type="ECO:0000256" key="5">
    <source>
        <dbReference type="SAM" id="MobiDB-lite"/>
    </source>
</evidence>
<evidence type="ECO:0008006" key="10">
    <source>
        <dbReference type="Google" id="ProtNLM"/>
    </source>
</evidence>
<dbReference type="InterPro" id="IPR013083">
    <property type="entry name" value="Znf_RING/FYVE/PHD"/>
</dbReference>
<dbReference type="Gene3D" id="3.30.40.10">
    <property type="entry name" value="Zinc/RING finger domain, C3HC4 (zinc finger)"/>
    <property type="match status" value="4"/>
</dbReference>
<feature type="domain" description="PHD-type" evidence="6">
    <location>
        <begin position="283"/>
        <end position="334"/>
    </location>
</feature>
<feature type="region of interest" description="Disordered" evidence="5">
    <location>
        <begin position="766"/>
        <end position="786"/>
    </location>
</feature>
<dbReference type="InterPro" id="IPR011011">
    <property type="entry name" value="Znf_FYVE_PHD"/>
</dbReference>
<dbReference type="OrthoDB" id="20839at2759"/>
<evidence type="ECO:0000259" key="6">
    <source>
        <dbReference type="PROSITE" id="PS50016"/>
    </source>
</evidence>
<dbReference type="InterPro" id="IPR050701">
    <property type="entry name" value="Histone_Mod_Regulator"/>
</dbReference>
<dbReference type="PROSITE" id="PS01359">
    <property type="entry name" value="ZF_PHD_1"/>
    <property type="match status" value="2"/>
</dbReference>
<keyword evidence="1" id="KW-0479">Metal-binding</keyword>
<dbReference type="CDD" id="cd15571">
    <property type="entry name" value="ePHD"/>
    <property type="match status" value="1"/>
</dbReference>
<evidence type="ECO:0000256" key="4">
    <source>
        <dbReference type="PROSITE-ProRule" id="PRU00146"/>
    </source>
</evidence>
<dbReference type="GO" id="GO:0008270">
    <property type="term" value="F:zinc ion binding"/>
    <property type="evidence" value="ECO:0007669"/>
    <property type="project" value="UniProtKB-KW"/>
</dbReference>
<feature type="compositionally biased region" description="Polar residues" evidence="5">
    <location>
        <begin position="221"/>
        <end position="230"/>
    </location>
</feature>
<gene>
    <name evidence="8" type="ORF">NE237_017860</name>
</gene>
<dbReference type="InterPro" id="IPR019787">
    <property type="entry name" value="Znf_PHD-finger"/>
</dbReference>
<dbReference type="InterPro" id="IPR001965">
    <property type="entry name" value="Znf_PHD"/>
</dbReference>
<dbReference type="Pfam" id="PF13831">
    <property type="entry name" value="PHD_2"/>
    <property type="match status" value="2"/>
</dbReference>
<dbReference type="SUPFAM" id="SSF57903">
    <property type="entry name" value="FYVE/PHD zinc finger"/>
    <property type="match status" value="2"/>
</dbReference>
<feature type="compositionally biased region" description="Polar residues" evidence="5">
    <location>
        <begin position="769"/>
        <end position="780"/>
    </location>
</feature>
<feature type="domain" description="PHD-type" evidence="6">
    <location>
        <begin position="1089"/>
        <end position="1138"/>
    </location>
</feature>